<organism evidence="1 2">
    <name type="scientific">Austropuccinia psidii MF-1</name>
    <dbReference type="NCBI Taxonomy" id="1389203"/>
    <lineage>
        <taxon>Eukaryota</taxon>
        <taxon>Fungi</taxon>
        <taxon>Dikarya</taxon>
        <taxon>Basidiomycota</taxon>
        <taxon>Pucciniomycotina</taxon>
        <taxon>Pucciniomycetes</taxon>
        <taxon>Pucciniales</taxon>
        <taxon>Sphaerophragmiaceae</taxon>
        <taxon>Austropuccinia</taxon>
    </lineage>
</organism>
<keyword evidence="2" id="KW-1185">Reference proteome</keyword>
<evidence type="ECO:0008006" key="3">
    <source>
        <dbReference type="Google" id="ProtNLM"/>
    </source>
</evidence>
<name>A0A9Q3D961_9BASI</name>
<gene>
    <name evidence="1" type="ORF">O181_038809</name>
</gene>
<sequence>MEGFSDSDWGTKYGGRSFSGYGINRGGFICWESKKQPISALSSTESELRSMSELLQELLWLETLVTDFKITMPIELWYDNQGAISLCKNPFYHHCTCHINIRMNWIQDILKNKKILVNYIATHDMWADILTHGLGRLKLEKFCK</sequence>
<accession>A0A9Q3D961</accession>
<evidence type="ECO:0000313" key="1">
    <source>
        <dbReference type="EMBL" id="MBW0499094.1"/>
    </source>
</evidence>
<dbReference type="OrthoDB" id="3344688at2759"/>
<dbReference type="CDD" id="cd09272">
    <property type="entry name" value="RNase_HI_RT_Ty1"/>
    <property type="match status" value="1"/>
</dbReference>
<proteinExistence type="predicted"/>
<comment type="caution">
    <text evidence="1">The sequence shown here is derived from an EMBL/GenBank/DDBJ whole genome shotgun (WGS) entry which is preliminary data.</text>
</comment>
<dbReference type="Proteomes" id="UP000765509">
    <property type="component" value="Unassembled WGS sequence"/>
</dbReference>
<dbReference type="PANTHER" id="PTHR11439">
    <property type="entry name" value="GAG-POL-RELATED RETROTRANSPOSON"/>
    <property type="match status" value="1"/>
</dbReference>
<protein>
    <recommendedName>
        <fullName evidence="3">Copia protein</fullName>
    </recommendedName>
</protein>
<dbReference type="AlphaFoldDB" id="A0A9Q3D961"/>
<dbReference type="PANTHER" id="PTHR11439:SF440">
    <property type="entry name" value="INTEGRASE CATALYTIC DOMAIN-CONTAINING PROTEIN"/>
    <property type="match status" value="1"/>
</dbReference>
<dbReference type="EMBL" id="AVOT02015088">
    <property type="protein sequence ID" value="MBW0499094.1"/>
    <property type="molecule type" value="Genomic_DNA"/>
</dbReference>
<reference evidence="1" key="1">
    <citation type="submission" date="2021-03" db="EMBL/GenBank/DDBJ databases">
        <title>Draft genome sequence of rust myrtle Austropuccinia psidii MF-1, a brazilian biotype.</title>
        <authorList>
            <person name="Quecine M.C."/>
            <person name="Pachon D.M.R."/>
            <person name="Bonatelli M.L."/>
            <person name="Correr F.H."/>
            <person name="Franceschini L.M."/>
            <person name="Leite T.F."/>
            <person name="Margarido G.R.A."/>
            <person name="Almeida C.A."/>
            <person name="Ferrarezi J.A."/>
            <person name="Labate C.A."/>
        </authorList>
    </citation>
    <scope>NUCLEOTIDE SEQUENCE</scope>
    <source>
        <strain evidence="1">MF-1</strain>
    </source>
</reference>
<evidence type="ECO:0000313" key="2">
    <source>
        <dbReference type="Proteomes" id="UP000765509"/>
    </source>
</evidence>